<evidence type="ECO:0000256" key="2">
    <source>
        <dbReference type="SAM" id="SignalP"/>
    </source>
</evidence>
<feature type="chain" id="PRO_5020234524" description="L-ascorbate metabolism protein UlaG (Beta-lactamase superfamily)" evidence="2">
    <location>
        <begin position="21"/>
        <end position="369"/>
    </location>
</feature>
<comment type="caution">
    <text evidence="3">The sequence shown here is derived from an EMBL/GenBank/DDBJ whole genome shotgun (WGS) entry which is preliminary data.</text>
</comment>
<dbReference type="PROSITE" id="PS51257">
    <property type="entry name" value="PROKAR_LIPOPROTEIN"/>
    <property type="match status" value="1"/>
</dbReference>
<accession>A0A4R6QNQ5</accession>
<dbReference type="InParanoid" id="A0A4R6QNQ5"/>
<evidence type="ECO:0008006" key="5">
    <source>
        <dbReference type="Google" id="ProtNLM"/>
    </source>
</evidence>
<sequence>MTKKTPWQLGWALTAVAAVAVGVAACGGGDDEVIAPDPLKDAPQAIRMTWFGITNWHYQVGKVGILLDGETVNSGSTPNAASVTKALASLKRTGTVDVILIGHDHGDHSVQVPEWAKQTGKQVYAPKTVCTKLVAAGVPAAQCTALLGGEAIKLDDFSTVRVVRWVHSVDCDELSNGTGGPETFGFLVTAQSNDKDKVLNLYVSDSGAGGVDLTIPRIADGKTYGSPLSNLNVAMKEAKLSSLDIWQGGPESRMVNQARTVIPAFDVKTFMPHHLNSRANTQSNFKLTYGMHYPYSLDDQPKLKAFLQASGVPQVFPTNYFDAWTYDKSGIKKVDNAAMKADWGLPADGPGPGVQGPNPRAGNLECAAD</sequence>
<dbReference type="PANTHER" id="PTHR43546">
    <property type="entry name" value="UPF0173 METAL-DEPENDENT HYDROLASE MJ1163-RELATED"/>
    <property type="match status" value="1"/>
</dbReference>
<keyword evidence="4" id="KW-1185">Reference proteome</keyword>
<dbReference type="AlphaFoldDB" id="A0A4R6QNQ5"/>
<gene>
    <name evidence="3" type="ORF">DES47_103533</name>
</gene>
<dbReference type="EMBL" id="SNXS01000003">
    <property type="protein sequence ID" value="TDP71552.1"/>
    <property type="molecule type" value="Genomic_DNA"/>
</dbReference>
<evidence type="ECO:0000256" key="1">
    <source>
        <dbReference type="SAM" id="MobiDB-lite"/>
    </source>
</evidence>
<feature type="region of interest" description="Disordered" evidence="1">
    <location>
        <begin position="345"/>
        <end position="369"/>
    </location>
</feature>
<dbReference type="Gene3D" id="3.60.15.10">
    <property type="entry name" value="Ribonuclease Z/Hydroxyacylglutathione hydrolase-like"/>
    <property type="match status" value="1"/>
</dbReference>
<evidence type="ECO:0000313" key="4">
    <source>
        <dbReference type="Proteomes" id="UP000295361"/>
    </source>
</evidence>
<keyword evidence="2" id="KW-0732">Signal</keyword>
<dbReference type="RefSeq" id="WP_243748298.1">
    <property type="nucleotide sequence ID" value="NZ_SNXS01000003.1"/>
</dbReference>
<dbReference type="PANTHER" id="PTHR43546:SF3">
    <property type="entry name" value="UPF0173 METAL-DEPENDENT HYDROLASE MJ1163"/>
    <property type="match status" value="1"/>
</dbReference>
<dbReference type="InterPro" id="IPR050114">
    <property type="entry name" value="UPF0173_UPF0282_UlaG_hydrolase"/>
</dbReference>
<name>A0A4R6QNQ5_9BURK</name>
<feature type="signal peptide" evidence="2">
    <location>
        <begin position="1"/>
        <end position="20"/>
    </location>
</feature>
<dbReference type="InterPro" id="IPR036866">
    <property type="entry name" value="RibonucZ/Hydroxyglut_hydro"/>
</dbReference>
<evidence type="ECO:0000313" key="3">
    <source>
        <dbReference type="EMBL" id="TDP71552.1"/>
    </source>
</evidence>
<reference evidence="3 4" key="1">
    <citation type="submission" date="2019-03" db="EMBL/GenBank/DDBJ databases">
        <title>Genomic Encyclopedia of Type Strains, Phase IV (KMG-IV): sequencing the most valuable type-strain genomes for metagenomic binning, comparative biology and taxonomic classification.</title>
        <authorList>
            <person name="Goeker M."/>
        </authorList>
    </citation>
    <scope>NUCLEOTIDE SEQUENCE [LARGE SCALE GENOMIC DNA]</scope>
    <source>
        <strain evidence="3 4">DSM 16998</strain>
    </source>
</reference>
<protein>
    <recommendedName>
        <fullName evidence="5">L-ascorbate metabolism protein UlaG (Beta-lactamase superfamily)</fullName>
    </recommendedName>
</protein>
<dbReference type="Proteomes" id="UP000295361">
    <property type="component" value="Unassembled WGS sequence"/>
</dbReference>
<dbReference type="SUPFAM" id="SSF56281">
    <property type="entry name" value="Metallo-hydrolase/oxidoreductase"/>
    <property type="match status" value="1"/>
</dbReference>
<organism evidence="3 4">
    <name type="scientific">Roseateles toxinivorans</name>
    <dbReference type="NCBI Taxonomy" id="270368"/>
    <lineage>
        <taxon>Bacteria</taxon>
        <taxon>Pseudomonadati</taxon>
        <taxon>Pseudomonadota</taxon>
        <taxon>Betaproteobacteria</taxon>
        <taxon>Burkholderiales</taxon>
        <taxon>Sphaerotilaceae</taxon>
        <taxon>Roseateles</taxon>
    </lineage>
</organism>
<proteinExistence type="predicted"/>